<dbReference type="SUPFAM" id="SSF81383">
    <property type="entry name" value="F-box domain"/>
    <property type="match status" value="1"/>
</dbReference>
<dbReference type="PANTHER" id="PTHR16008">
    <property type="entry name" value="F-BOX ONLY PROTEIN 4"/>
    <property type="match status" value="1"/>
</dbReference>
<comment type="caution">
    <text evidence="1">The sequence shown here is derived from an EMBL/GenBank/DDBJ whole genome shotgun (WGS) entry which is preliminary data.</text>
</comment>
<protein>
    <recommendedName>
        <fullName evidence="3">F-box domain-containing protein</fullName>
    </recommendedName>
</protein>
<name>A0ABD3C8I5_9LAMI</name>
<dbReference type="InterPro" id="IPR036047">
    <property type="entry name" value="F-box-like_dom_sf"/>
</dbReference>
<organism evidence="1 2">
    <name type="scientific">Castilleja foliolosa</name>
    <dbReference type="NCBI Taxonomy" id="1961234"/>
    <lineage>
        <taxon>Eukaryota</taxon>
        <taxon>Viridiplantae</taxon>
        <taxon>Streptophyta</taxon>
        <taxon>Embryophyta</taxon>
        <taxon>Tracheophyta</taxon>
        <taxon>Spermatophyta</taxon>
        <taxon>Magnoliopsida</taxon>
        <taxon>eudicotyledons</taxon>
        <taxon>Gunneridae</taxon>
        <taxon>Pentapetalae</taxon>
        <taxon>asterids</taxon>
        <taxon>lamiids</taxon>
        <taxon>Lamiales</taxon>
        <taxon>Orobanchaceae</taxon>
        <taxon>Pedicularideae</taxon>
        <taxon>Castillejinae</taxon>
        <taxon>Castilleja</taxon>
    </lineage>
</organism>
<gene>
    <name evidence="1" type="ORF">CASFOL_029692</name>
</gene>
<dbReference type="Gene3D" id="1.20.1280.50">
    <property type="match status" value="1"/>
</dbReference>
<evidence type="ECO:0008006" key="3">
    <source>
        <dbReference type="Google" id="ProtNLM"/>
    </source>
</evidence>
<evidence type="ECO:0000313" key="2">
    <source>
        <dbReference type="Proteomes" id="UP001632038"/>
    </source>
</evidence>
<keyword evidence="2" id="KW-1185">Reference proteome</keyword>
<dbReference type="Proteomes" id="UP001632038">
    <property type="component" value="Unassembled WGS sequence"/>
</dbReference>
<accession>A0ABD3C8I5</accession>
<evidence type="ECO:0000313" key="1">
    <source>
        <dbReference type="EMBL" id="KAL3626143.1"/>
    </source>
</evidence>
<proteinExistence type="predicted"/>
<dbReference type="PANTHER" id="PTHR16008:SF4">
    <property type="entry name" value="F-BOX ONLY PROTEIN 4"/>
    <property type="match status" value="1"/>
</dbReference>
<dbReference type="InterPro" id="IPR039588">
    <property type="entry name" value="FBXO4"/>
</dbReference>
<sequence length="219" mass="25160">MILAVDVCSLGSCSRFWRDLCGSDCVWEALYKDRWPGLSVDENQEFDPNSKRWKDLYISKHNEMVEKTALITSSFESSLAYESTEFVCYLKAIELLYSLQFGFKDVQMFLLKPNLSVLLNSVGLHYCIICLRVSTDCVIEALNNCRVSERQVCIQYWKVGRWFYCFHLRDGFISRNVSLGDLTTVLGFANRGAIHEVTRVQISGNKPTQTLWAHQVAQV</sequence>
<reference evidence="2" key="1">
    <citation type="journal article" date="2024" name="IScience">
        <title>Strigolactones Initiate the Formation of Haustorium-like Structures in Castilleja.</title>
        <authorList>
            <person name="Buerger M."/>
            <person name="Peterson D."/>
            <person name="Chory J."/>
        </authorList>
    </citation>
    <scope>NUCLEOTIDE SEQUENCE [LARGE SCALE GENOMIC DNA]</scope>
</reference>
<dbReference type="EMBL" id="JAVIJP010000047">
    <property type="protein sequence ID" value="KAL3626143.1"/>
    <property type="molecule type" value="Genomic_DNA"/>
</dbReference>
<dbReference type="AlphaFoldDB" id="A0ABD3C8I5"/>